<sequence>MRSLIELFNQINNKLQTNQIFVSYPADKFKYQICKVLQSKHYIKNVFWITIQTKSYLLVELYQTQSKSHKIGFKLFNASKNRLFYLKNTQLKFLMKRKGLGLITTSQGILSISLAQKLGLGGSLLCFIW</sequence>
<dbReference type="GO" id="GO:0003735">
    <property type="term" value="F:structural constituent of ribosome"/>
    <property type="evidence" value="ECO:0007669"/>
    <property type="project" value="InterPro"/>
</dbReference>
<dbReference type="SUPFAM" id="SSF56047">
    <property type="entry name" value="Ribosomal protein S8"/>
    <property type="match status" value="1"/>
</dbReference>
<dbReference type="InterPro" id="IPR000630">
    <property type="entry name" value="Ribosomal_uS8"/>
</dbReference>
<dbReference type="AlphaFoldDB" id="A0A5C1H7Y3"/>
<comment type="similarity">
    <text evidence="1">Belongs to the universal ribosomal protein uS8 family.</text>
</comment>
<dbReference type="GO" id="GO:0006412">
    <property type="term" value="P:translation"/>
    <property type="evidence" value="ECO:0007669"/>
    <property type="project" value="InterPro"/>
</dbReference>
<keyword evidence="2 4" id="KW-0689">Ribosomal protein</keyword>
<protein>
    <submittedName>
        <fullName evidence="4">30S ribosomal protein S8</fullName>
    </submittedName>
</protein>
<evidence type="ECO:0000256" key="2">
    <source>
        <dbReference type="ARBA" id="ARBA00022980"/>
    </source>
</evidence>
<dbReference type="GO" id="GO:1990904">
    <property type="term" value="C:ribonucleoprotein complex"/>
    <property type="evidence" value="ECO:0007669"/>
    <property type="project" value="UniProtKB-KW"/>
</dbReference>
<evidence type="ECO:0000313" key="4">
    <source>
        <dbReference type="EMBL" id="QEM01717.1"/>
    </source>
</evidence>
<reference evidence="4" key="1">
    <citation type="journal article" date="2019" name="Genome Biol. Evol.">
        <title>Nephromyces represents a diverse and novel lineage of the Apicomplexa that has retained apicoplasts.</title>
        <authorList>
            <person name="Munoz-Gomez S.A."/>
            <person name="Durnin K."/>
            <person name="Eme L."/>
            <person name="Paight C."/>
            <person name="Lane C.E."/>
            <person name="Saffo M.B."/>
            <person name="Slamovits C.H."/>
        </authorList>
    </citation>
    <scope>NUCLEOTIDE SEQUENCE</scope>
    <source>
        <strain evidence="4">638</strain>
    </source>
</reference>
<dbReference type="Gene3D" id="3.30.1370.30">
    <property type="match status" value="1"/>
</dbReference>
<evidence type="ECO:0000256" key="3">
    <source>
        <dbReference type="ARBA" id="ARBA00023274"/>
    </source>
</evidence>
<dbReference type="Gene3D" id="3.30.1490.10">
    <property type="match status" value="1"/>
</dbReference>
<dbReference type="InterPro" id="IPR035987">
    <property type="entry name" value="Ribosomal_uS8_sf"/>
</dbReference>
<dbReference type="GO" id="GO:0005840">
    <property type="term" value="C:ribosome"/>
    <property type="evidence" value="ECO:0007669"/>
    <property type="project" value="UniProtKB-KW"/>
</dbReference>
<gene>
    <name evidence="4" type="primary">rps8</name>
</gene>
<evidence type="ECO:0000256" key="1">
    <source>
        <dbReference type="ARBA" id="ARBA00006471"/>
    </source>
</evidence>
<name>A0A5C1H7Y3_9APIC</name>
<dbReference type="Pfam" id="PF00410">
    <property type="entry name" value="Ribosomal_S8"/>
    <property type="match status" value="1"/>
</dbReference>
<keyword evidence="3" id="KW-0687">Ribonucleoprotein</keyword>
<accession>A0A5C1H7Y3</accession>
<dbReference type="EMBL" id="MK573204">
    <property type="protein sequence ID" value="QEM01717.1"/>
    <property type="molecule type" value="Genomic_DNA"/>
</dbReference>
<organism evidence="4">
    <name type="scientific">Nephromyces sp. ex Molgula occidentalis</name>
    <dbReference type="NCBI Taxonomy" id="2544991"/>
    <lineage>
        <taxon>Eukaryota</taxon>
        <taxon>Sar</taxon>
        <taxon>Alveolata</taxon>
        <taxon>Apicomplexa</taxon>
        <taxon>Aconoidasida</taxon>
        <taxon>Nephromycida</taxon>
        <taxon>Nephromyces</taxon>
    </lineage>
</organism>
<proteinExistence type="inferred from homology"/>